<dbReference type="Gene3D" id="2.40.37.10">
    <property type="entry name" value="Lyase, Ornithine Decarboxylase, Chain A, domain 1"/>
    <property type="match status" value="1"/>
</dbReference>
<dbReference type="PRINTS" id="PR00992">
    <property type="entry name" value="ALARACEMASE"/>
</dbReference>
<comment type="catalytic activity">
    <reaction evidence="4">
        <text>L-alanine = D-alanine</text>
        <dbReference type="Rhea" id="RHEA:20249"/>
        <dbReference type="ChEBI" id="CHEBI:57416"/>
        <dbReference type="ChEBI" id="CHEBI:57972"/>
        <dbReference type="EC" id="5.1.1.1"/>
    </reaction>
</comment>
<comment type="caution">
    <text evidence="8">The sequence shown here is derived from an EMBL/GenBank/DDBJ whole genome shotgun (WGS) entry which is preliminary data.</text>
</comment>
<proteinExistence type="inferred from homology"/>
<dbReference type="NCBIfam" id="TIGR00492">
    <property type="entry name" value="alr"/>
    <property type="match status" value="1"/>
</dbReference>
<feature type="active site" description="Proton acceptor; specific for L-alanine" evidence="4">
    <location>
        <position position="272"/>
    </location>
</feature>
<dbReference type="InterPro" id="IPR029066">
    <property type="entry name" value="PLP-binding_barrel"/>
</dbReference>
<evidence type="ECO:0000256" key="3">
    <source>
        <dbReference type="ARBA" id="ARBA00023235"/>
    </source>
</evidence>
<comment type="pathway">
    <text evidence="4">Amino-acid biosynthesis; D-alanine biosynthesis; D-alanine from L-alanine: step 1/1.</text>
</comment>
<evidence type="ECO:0000256" key="2">
    <source>
        <dbReference type="ARBA" id="ARBA00022898"/>
    </source>
</evidence>
<accession>A0A9D1Y2K9</accession>
<dbReference type="InterPro" id="IPR009006">
    <property type="entry name" value="Ala_racemase/Decarboxylase_C"/>
</dbReference>
<evidence type="ECO:0000256" key="1">
    <source>
        <dbReference type="ARBA" id="ARBA00001933"/>
    </source>
</evidence>
<dbReference type="Pfam" id="PF01168">
    <property type="entry name" value="Ala_racemase_N"/>
    <property type="match status" value="1"/>
</dbReference>
<sequence length="395" mass="41861">MMEPIVERHCWAEIDLDALRHNFAYVQKAVGGPVCAVVKADAYGHGDAAVAQALQLQGAAGFAVSCLAEAKHLRRCGITAPILILGYTDPCEAAALAQEKIATTCFSAEYAQALSAAAVQAGVQVAVHLKVDTGMGRLGFTALQSLPDAVRALEAVYALPGLAVRGIFQHFAAADSLQPGDLAYTGAQYALFQQIVAQLRADGYDPGAVHCANSAAQLQHPEWRCDLTRAGIILYGLDPSGELHFPALQPVMALKCIVTYVKDLLPGQSVSYGRTFTAQKPMRVATVCVGYADGYPRMLSGTQGGGVMTLHGRPAPVLGRVCMDQTLVDVTDIPDAKMGDEVTAFGPGAFDTADTVAAKTGTINYEIVCGIARRVPRVYLQNGSVCKIWNDLEEH</sequence>
<keyword evidence="2 4" id="KW-0663">Pyridoxal phosphate</keyword>
<feature type="binding site" evidence="4 6">
    <location>
        <position position="323"/>
    </location>
    <ligand>
        <name>substrate</name>
    </ligand>
</feature>
<evidence type="ECO:0000256" key="6">
    <source>
        <dbReference type="PIRSR" id="PIRSR600821-52"/>
    </source>
</evidence>
<reference evidence="8" key="2">
    <citation type="submission" date="2021-04" db="EMBL/GenBank/DDBJ databases">
        <authorList>
            <person name="Gilroy R."/>
        </authorList>
    </citation>
    <scope>NUCLEOTIDE SEQUENCE</scope>
    <source>
        <strain evidence="8">ChiHecec2B26-7398</strain>
    </source>
</reference>
<dbReference type="GO" id="GO:0009252">
    <property type="term" value="P:peptidoglycan biosynthetic process"/>
    <property type="evidence" value="ECO:0007669"/>
    <property type="project" value="TreeGrafter"/>
</dbReference>
<dbReference type="PANTHER" id="PTHR30511">
    <property type="entry name" value="ALANINE RACEMASE"/>
    <property type="match status" value="1"/>
</dbReference>
<dbReference type="FunFam" id="3.20.20.10:FF:000002">
    <property type="entry name" value="Alanine racemase"/>
    <property type="match status" value="1"/>
</dbReference>
<evidence type="ECO:0000259" key="7">
    <source>
        <dbReference type="SMART" id="SM01005"/>
    </source>
</evidence>
<feature type="modified residue" description="N6-(pyridoxal phosphate)lysine" evidence="4 5">
    <location>
        <position position="39"/>
    </location>
</feature>
<dbReference type="InterPro" id="IPR020622">
    <property type="entry name" value="Ala_racemase_pyridoxalP-BS"/>
</dbReference>
<dbReference type="Pfam" id="PF00842">
    <property type="entry name" value="Ala_racemase_C"/>
    <property type="match status" value="1"/>
</dbReference>
<dbReference type="PROSITE" id="PS00395">
    <property type="entry name" value="ALANINE_RACEMASE"/>
    <property type="match status" value="1"/>
</dbReference>
<dbReference type="SMART" id="SM01005">
    <property type="entry name" value="Ala_racemase_C"/>
    <property type="match status" value="1"/>
</dbReference>
<dbReference type="AlphaFoldDB" id="A0A9D1Y2K9"/>
<reference evidence="8" key="1">
    <citation type="journal article" date="2021" name="PeerJ">
        <title>Extensive microbial diversity within the chicken gut microbiome revealed by metagenomics and culture.</title>
        <authorList>
            <person name="Gilroy R."/>
            <person name="Ravi A."/>
            <person name="Getino M."/>
            <person name="Pursley I."/>
            <person name="Horton D.L."/>
            <person name="Alikhan N.F."/>
            <person name="Baker D."/>
            <person name="Gharbi K."/>
            <person name="Hall N."/>
            <person name="Watson M."/>
            <person name="Adriaenssens E.M."/>
            <person name="Foster-Nyarko E."/>
            <person name="Jarju S."/>
            <person name="Secka A."/>
            <person name="Antonio M."/>
            <person name="Oren A."/>
            <person name="Chaudhuri R.R."/>
            <person name="La Ragione R."/>
            <person name="Hildebrand F."/>
            <person name="Pallen M.J."/>
        </authorList>
    </citation>
    <scope>NUCLEOTIDE SEQUENCE</scope>
    <source>
        <strain evidence="8">ChiHecec2B26-7398</strain>
    </source>
</reference>
<dbReference type="GO" id="GO:0008784">
    <property type="term" value="F:alanine racemase activity"/>
    <property type="evidence" value="ECO:0007669"/>
    <property type="project" value="UniProtKB-UniRule"/>
</dbReference>
<dbReference type="SUPFAM" id="SSF50621">
    <property type="entry name" value="Alanine racemase C-terminal domain-like"/>
    <property type="match status" value="1"/>
</dbReference>
<gene>
    <name evidence="8" type="primary">alr</name>
    <name evidence="8" type="ORF">H9846_10310</name>
</gene>
<comment type="cofactor">
    <cofactor evidence="1 4 5">
        <name>pyridoxal 5'-phosphate</name>
        <dbReference type="ChEBI" id="CHEBI:597326"/>
    </cofactor>
</comment>
<evidence type="ECO:0000313" key="9">
    <source>
        <dbReference type="Proteomes" id="UP000886751"/>
    </source>
</evidence>
<feature type="domain" description="Alanine racemase C-terminal" evidence="7">
    <location>
        <begin position="251"/>
        <end position="380"/>
    </location>
</feature>
<name>A0A9D1Y2K9_9FIRM</name>
<dbReference type="EC" id="5.1.1.1" evidence="4"/>
<comment type="function">
    <text evidence="4">Catalyzes the interconversion of L-alanine and D-alanine. May also act on other amino acids.</text>
</comment>
<comment type="similarity">
    <text evidence="4">Belongs to the alanine racemase family.</text>
</comment>
<feature type="active site" description="Proton acceptor; specific for D-alanine" evidence="4">
    <location>
        <position position="39"/>
    </location>
</feature>
<dbReference type="InterPro" id="IPR001608">
    <property type="entry name" value="Ala_racemase_N"/>
</dbReference>
<dbReference type="SUPFAM" id="SSF51419">
    <property type="entry name" value="PLP-binding barrel"/>
    <property type="match status" value="1"/>
</dbReference>
<organism evidence="8 9">
    <name type="scientific">Candidatus Gemmiger excrementipullorum</name>
    <dbReference type="NCBI Taxonomy" id="2838610"/>
    <lineage>
        <taxon>Bacteria</taxon>
        <taxon>Bacillati</taxon>
        <taxon>Bacillota</taxon>
        <taxon>Clostridia</taxon>
        <taxon>Eubacteriales</taxon>
        <taxon>Gemmiger</taxon>
    </lineage>
</organism>
<dbReference type="InterPro" id="IPR000821">
    <property type="entry name" value="Ala_racemase"/>
</dbReference>
<dbReference type="InterPro" id="IPR011079">
    <property type="entry name" value="Ala_racemase_C"/>
</dbReference>
<feature type="binding site" evidence="4 6">
    <location>
        <position position="137"/>
    </location>
    <ligand>
        <name>substrate</name>
    </ligand>
</feature>
<dbReference type="CDD" id="cd00430">
    <property type="entry name" value="PLPDE_III_AR"/>
    <property type="match status" value="1"/>
</dbReference>
<protein>
    <recommendedName>
        <fullName evidence="4">Alanine racemase</fullName>
        <ecNumber evidence="4">5.1.1.1</ecNumber>
    </recommendedName>
</protein>
<dbReference type="EMBL" id="DXEI01000155">
    <property type="protein sequence ID" value="HIX95830.1"/>
    <property type="molecule type" value="Genomic_DNA"/>
</dbReference>
<dbReference type="HAMAP" id="MF_01201">
    <property type="entry name" value="Ala_racemase"/>
    <property type="match status" value="1"/>
</dbReference>
<dbReference type="GO" id="GO:0030632">
    <property type="term" value="P:D-alanine biosynthetic process"/>
    <property type="evidence" value="ECO:0007669"/>
    <property type="project" value="UniProtKB-UniRule"/>
</dbReference>
<dbReference type="PANTHER" id="PTHR30511:SF0">
    <property type="entry name" value="ALANINE RACEMASE, CATABOLIC-RELATED"/>
    <property type="match status" value="1"/>
</dbReference>
<dbReference type="GO" id="GO:0030170">
    <property type="term" value="F:pyridoxal phosphate binding"/>
    <property type="evidence" value="ECO:0007669"/>
    <property type="project" value="UniProtKB-UniRule"/>
</dbReference>
<evidence type="ECO:0000313" key="8">
    <source>
        <dbReference type="EMBL" id="HIX95830.1"/>
    </source>
</evidence>
<dbReference type="Proteomes" id="UP000886751">
    <property type="component" value="Unassembled WGS sequence"/>
</dbReference>
<evidence type="ECO:0000256" key="4">
    <source>
        <dbReference type="HAMAP-Rule" id="MF_01201"/>
    </source>
</evidence>
<dbReference type="GO" id="GO:0005829">
    <property type="term" value="C:cytosol"/>
    <property type="evidence" value="ECO:0007669"/>
    <property type="project" value="TreeGrafter"/>
</dbReference>
<evidence type="ECO:0000256" key="5">
    <source>
        <dbReference type="PIRSR" id="PIRSR600821-50"/>
    </source>
</evidence>
<keyword evidence="3 4" id="KW-0413">Isomerase</keyword>
<dbReference type="Gene3D" id="3.20.20.10">
    <property type="entry name" value="Alanine racemase"/>
    <property type="match status" value="1"/>
</dbReference>